<evidence type="ECO:0000256" key="1">
    <source>
        <dbReference type="SAM" id="Phobius"/>
    </source>
</evidence>
<dbReference type="AlphaFoldDB" id="A0A9W6UUA3"/>
<feature type="transmembrane region" description="Helical" evidence="1">
    <location>
        <begin position="71"/>
        <end position="94"/>
    </location>
</feature>
<comment type="caution">
    <text evidence="2">The sequence shown here is derived from an EMBL/GenBank/DDBJ whole genome shotgun (WGS) entry which is preliminary data.</text>
</comment>
<dbReference type="EMBL" id="BSRZ01000001">
    <property type="protein sequence ID" value="GLW62643.1"/>
    <property type="molecule type" value="Genomic_DNA"/>
</dbReference>
<protein>
    <submittedName>
        <fullName evidence="2">Uncharacterized protein</fullName>
    </submittedName>
</protein>
<sequence length="110" mass="11464">MRPPADRMIAYQRDWHLPGPALDVIFAVGAAGTLAAPRPRRTVLPAWATAVTLLVFPIASADFDCRHVPPAAPFACLPAGLALAGAAGAVSRWWGSRGSRRRGSGPATAP</sequence>
<keyword evidence="1" id="KW-1133">Transmembrane helix</keyword>
<organism evidence="2 3">
    <name type="scientific">Actinomadura rubrobrunea</name>
    <dbReference type="NCBI Taxonomy" id="115335"/>
    <lineage>
        <taxon>Bacteria</taxon>
        <taxon>Bacillati</taxon>
        <taxon>Actinomycetota</taxon>
        <taxon>Actinomycetes</taxon>
        <taxon>Streptosporangiales</taxon>
        <taxon>Thermomonosporaceae</taxon>
        <taxon>Actinomadura</taxon>
    </lineage>
</organism>
<feature type="transmembrane region" description="Helical" evidence="1">
    <location>
        <begin position="42"/>
        <end position="59"/>
    </location>
</feature>
<dbReference type="Proteomes" id="UP001165124">
    <property type="component" value="Unassembled WGS sequence"/>
</dbReference>
<gene>
    <name evidence="2" type="ORF">Arub01_08870</name>
</gene>
<proteinExistence type="predicted"/>
<accession>A0A9W6UUA3</accession>
<evidence type="ECO:0000313" key="2">
    <source>
        <dbReference type="EMBL" id="GLW62643.1"/>
    </source>
</evidence>
<reference evidence="2" key="1">
    <citation type="submission" date="2023-02" db="EMBL/GenBank/DDBJ databases">
        <title>Actinomadura rubrobrunea NBRC 14622.</title>
        <authorList>
            <person name="Ichikawa N."/>
            <person name="Sato H."/>
            <person name="Tonouchi N."/>
        </authorList>
    </citation>
    <scope>NUCLEOTIDE SEQUENCE</scope>
    <source>
        <strain evidence="2">NBRC 14622</strain>
    </source>
</reference>
<keyword evidence="3" id="KW-1185">Reference proteome</keyword>
<feature type="transmembrane region" description="Helical" evidence="1">
    <location>
        <begin position="15"/>
        <end position="35"/>
    </location>
</feature>
<name>A0A9W6UUA3_9ACTN</name>
<keyword evidence="1" id="KW-0472">Membrane</keyword>
<evidence type="ECO:0000313" key="3">
    <source>
        <dbReference type="Proteomes" id="UP001165124"/>
    </source>
</evidence>
<keyword evidence="1" id="KW-0812">Transmembrane</keyword>
<dbReference type="RefSeq" id="WP_067915110.1">
    <property type="nucleotide sequence ID" value="NZ_BSRZ01000001.1"/>
</dbReference>